<dbReference type="PANTHER" id="PTHR32219">
    <property type="entry name" value="RNA-BINDING PROTEIN YLMH-RELATED"/>
    <property type="match status" value="1"/>
</dbReference>
<evidence type="ECO:0000256" key="3">
    <source>
        <dbReference type="ARBA" id="ARBA00022475"/>
    </source>
</evidence>
<evidence type="ECO:0000256" key="9">
    <source>
        <dbReference type="ARBA" id="ARBA00038080"/>
    </source>
</evidence>
<evidence type="ECO:0000256" key="4">
    <source>
        <dbReference type="ARBA" id="ARBA00022692"/>
    </source>
</evidence>
<evidence type="ECO:0000256" key="1">
    <source>
        <dbReference type="ARBA" id="ARBA00004162"/>
    </source>
</evidence>
<keyword evidence="5" id="KW-0256">Endoplasmic reticulum</keyword>
<evidence type="ECO:0000256" key="5">
    <source>
        <dbReference type="ARBA" id="ARBA00022824"/>
    </source>
</evidence>
<feature type="coiled-coil region" evidence="10">
    <location>
        <begin position="72"/>
        <end position="119"/>
    </location>
</feature>
<dbReference type="GO" id="GO:0005789">
    <property type="term" value="C:endoplasmic reticulum membrane"/>
    <property type="evidence" value="ECO:0007669"/>
    <property type="project" value="UniProtKB-SubCell"/>
</dbReference>
<name>A0ABD1QJU0_9LAMI</name>
<keyword evidence="7 10" id="KW-0175">Coiled coil</keyword>
<comment type="caution">
    <text evidence="11">The sequence shown here is derived from an EMBL/GenBank/DDBJ whole genome shotgun (WGS) entry which is preliminary data.</text>
</comment>
<evidence type="ECO:0000256" key="6">
    <source>
        <dbReference type="ARBA" id="ARBA00022989"/>
    </source>
</evidence>
<dbReference type="EMBL" id="JBFOLK010000011">
    <property type="protein sequence ID" value="KAL2475224.1"/>
    <property type="molecule type" value="Genomic_DNA"/>
</dbReference>
<accession>A0ABD1QJU0</accession>
<dbReference type="GO" id="GO:0005886">
    <property type="term" value="C:plasma membrane"/>
    <property type="evidence" value="ECO:0007669"/>
    <property type="project" value="UniProtKB-SubCell"/>
</dbReference>
<organism evidence="11 12">
    <name type="scientific">Abeliophyllum distichum</name>
    <dbReference type="NCBI Taxonomy" id="126358"/>
    <lineage>
        <taxon>Eukaryota</taxon>
        <taxon>Viridiplantae</taxon>
        <taxon>Streptophyta</taxon>
        <taxon>Embryophyta</taxon>
        <taxon>Tracheophyta</taxon>
        <taxon>Spermatophyta</taxon>
        <taxon>Magnoliopsida</taxon>
        <taxon>eudicotyledons</taxon>
        <taxon>Gunneridae</taxon>
        <taxon>Pentapetalae</taxon>
        <taxon>asterids</taxon>
        <taxon>lamiids</taxon>
        <taxon>Lamiales</taxon>
        <taxon>Oleaceae</taxon>
        <taxon>Forsythieae</taxon>
        <taxon>Abeliophyllum</taxon>
    </lineage>
</organism>
<keyword evidence="12" id="KW-1185">Reference proteome</keyword>
<comment type="subcellular location">
    <subcellularLocation>
        <location evidence="1">Cell membrane</location>
        <topology evidence="1">Single-pass membrane protein</topology>
    </subcellularLocation>
    <subcellularLocation>
        <location evidence="2">Endoplasmic reticulum membrane</location>
        <topology evidence="2">Single-pass membrane protein</topology>
    </subcellularLocation>
</comment>
<dbReference type="InterPro" id="IPR055282">
    <property type="entry name" value="PPI1-4"/>
</dbReference>
<dbReference type="AlphaFoldDB" id="A0ABD1QJU0"/>
<gene>
    <name evidence="11" type="ORF">Adt_35960</name>
</gene>
<evidence type="ECO:0000256" key="10">
    <source>
        <dbReference type="SAM" id="Coils"/>
    </source>
</evidence>
<proteinExistence type="inferred from homology"/>
<keyword evidence="8" id="KW-0472">Membrane</keyword>
<comment type="similarity">
    <text evidence="9">Belongs to the plant Proton pump-interactor protein family.</text>
</comment>
<keyword evidence="3" id="KW-1003">Cell membrane</keyword>
<reference evidence="12" key="1">
    <citation type="submission" date="2024-07" db="EMBL/GenBank/DDBJ databases">
        <title>Two chromosome-level genome assemblies of Korean endemic species Abeliophyllum distichum and Forsythia ovata (Oleaceae).</title>
        <authorList>
            <person name="Jang H."/>
        </authorList>
    </citation>
    <scope>NUCLEOTIDE SEQUENCE [LARGE SCALE GENOMIC DNA]</scope>
</reference>
<evidence type="ECO:0000256" key="7">
    <source>
        <dbReference type="ARBA" id="ARBA00023054"/>
    </source>
</evidence>
<evidence type="ECO:0000256" key="8">
    <source>
        <dbReference type="ARBA" id="ARBA00023136"/>
    </source>
</evidence>
<evidence type="ECO:0000313" key="11">
    <source>
        <dbReference type="EMBL" id="KAL2475224.1"/>
    </source>
</evidence>
<evidence type="ECO:0000313" key="12">
    <source>
        <dbReference type="Proteomes" id="UP001604336"/>
    </source>
</evidence>
<keyword evidence="4" id="KW-0812">Transmembrane</keyword>
<dbReference type="Proteomes" id="UP001604336">
    <property type="component" value="Unassembled WGS sequence"/>
</dbReference>
<keyword evidence="6" id="KW-1133">Transmembrane helix</keyword>
<dbReference type="PANTHER" id="PTHR32219:SF3">
    <property type="entry name" value="CALPONIN-LIKE DOMAIN PROTEIN"/>
    <property type="match status" value="1"/>
</dbReference>
<sequence>MLLLGFTCLHANCQTHGIEYEAVKLEDRAAWKLVRSKRLEIDSLQSLINRVKNAMSIEDIDSQHETQPLKEEKQFIREIKQLKQLCEQLSSNMGSQDQIQQALNQREEVEEHLKKHTINKPRHRASLPVAIENYIFFVYRELRKMGNMKTDPKMSEICVLMQIATVSRN</sequence>
<evidence type="ECO:0000256" key="2">
    <source>
        <dbReference type="ARBA" id="ARBA00004389"/>
    </source>
</evidence>
<protein>
    <submittedName>
        <fullName evidence="11">Proton pump interactor 1</fullName>
    </submittedName>
</protein>